<dbReference type="AlphaFoldDB" id="A0A165X2E6"/>
<evidence type="ECO:0000313" key="3">
    <source>
        <dbReference type="Proteomes" id="UP000076798"/>
    </source>
</evidence>
<protein>
    <recommendedName>
        <fullName evidence="1">F-box domain-containing protein</fullName>
    </recommendedName>
</protein>
<gene>
    <name evidence="2" type="ORF">SISSUDRAFT_1133512</name>
</gene>
<dbReference type="InterPro" id="IPR001810">
    <property type="entry name" value="F-box_dom"/>
</dbReference>
<evidence type="ECO:0000259" key="1">
    <source>
        <dbReference type="PROSITE" id="PS50181"/>
    </source>
</evidence>
<organism evidence="2 3">
    <name type="scientific">Sistotremastrum suecicum HHB10207 ss-3</name>
    <dbReference type="NCBI Taxonomy" id="1314776"/>
    <lineage>
        <taxon>Eukaryota</taxon>
        <taxon>Fungi</taxon>
        <taxon>Dikarya</taxon>
        <taxon>Basidiomycota</taxon>
        <taxon>Agaricomycotina</taxon>
        <taxon>Agaricomycetes</taxon>
        <taxon>Sistotremastrales</taxon>
        <taxon>Sistotremastraceae</taxon>
        <taxon>Sistotremastrum</taxon>
    </lineage>
</organism>
<feature type="domain" description="F-box" evidence="1">
    <location>
        <begin position="1"/>
        <end position="52"/>
    </location>
</feature>
<evidence type="ECO:0000313" key="2">
    <source>
        <dbReference type="EMBL" id="KZT31758.1"/>
    </source>
</evidence>
<reference evidence="2 3" key="1">
    <citation type="journal article" date="2016" name="Mol. Biol. Evol.">
        <title>Comparative Genomics of Early-Diverging Mushroom-Forming Fungi Provides Insights into the Origins of Lignocellulose Decay Capabilities.</title>
        <authorList>
            <person name="Nagy L.G."/>
            <person name="Riley R."/>
            <person name="Tritt A."/>
            <person name="Adam C."/>
            <person name="Daum C."/>
            <person name="Floudas D."/>
            <person name="Sun H."/>
            <person name="Yadav J.S."/>
            <person name="Pangilinan J."/>
            <person name="Larsson K.H."/>
            <person name="Matsuura K."/>
            <person name="Barry K."/>
            <person name="Labutti K."/>
            <person name="Kuo R."/>
            <person name="Ohm R.A."/>
            <person name="Bhattacharya S.S."/>
            <person name="Shirouzu T."/>
            <person name="Yoshinaga Y."/>
            <person name="Martin F.M."/>
            <person name="Grigoriev I.V."/>
            <person name="Hibbett D.S."/>
        </authorList>
    </citation>
    <scope>NUCLEOTIDE SEQUENCE [LARGE SCALE GENOMIC DNA]</scope>
    <source>
        <strain evidence="2 3">HHB10207 ss-3</strain>
    </source>
</reference>
<keyword evidence="3" id="KW-1185">Reference proteome</keyword>
<sequence length="481" mass="54299">MTTFNHLPTELRREIAMHCTLESVVRLSQTSATLRALILSDKHILSDAFKMYPLDLPAGTTLDRSPSRYLALCLKAARTKERLWSADITKALSPLHHTSVPLPEIVHDDDVAGLHECPIPQPPFIFDDIIVYWADQGPFSLIIADLTDEERRLDIDTEQIASLNCQVRDGNTTLRIAHVSWDGCYVPIVEDYDITGDYFRELLHFRAPPIEGRGVLDPLIEGETIFIANGSSVYMFNVRDETGVQLQLDGVFKILRIRAHPDMQSLIVEHVDVDLHSHVHIAVISIPHSTSKLLINRPDLESTGLWPIEVVSPIRKLSYSDDLMPALPLPPDEQIFSMIALAGPQPSSHSDILEVVQYSSQAASLYQVKHMAISPSSWDITSRVIQAPVLSHRPNTRVLRLQGIQMRYSDFATIFLVGERSGYGLYVLRTEKSGEMGWILLDISAVFGNVREHFDDNIWGFDVSSGRLFLYDRDELHVLYY</sequence>
<dbReference type="Pfam" id="PF00646">
    <property type="entry name" value="F-box"/>
    <property type="match status" value="1"/>
</dbReference>
<dbReference type="EMBL" id="KV428467">
    <property type="protein sequence ID" value="KZT31758.1"/>
    <property type="molecule type" value="Genomic_DNA"/>
</dbReference>
<proteinExistence type="predicted"/>
<dbReference type="Proteomes" id="UP000076798">
    <property type="component" value="Unassembled WGS sequence"/>
</dbReference>
<accession>A0A165X2E6</accession>
<name>A0A165X2E6_9AGAM</name>
<dbReference type="PROSITE" id="PS50181">
    <property type="entry name" value="FBOX"/>
    <property type="match status" value="1"/>
</dbReference>